<evidence type="ECO:0000313" key="1">
    <source>
        <dbReference type="EMBL" id="PRY65567.1"/>
    </source>
</evidence>
<evidence type="ECO:0000313" key="2">
    <source>
        <dbReference type="Proteomes" id="UP000237647"/>
    </source>
</evidence>
<reference evidence="1 2" key="1">
    <citation type="submission" date="2018-03" db="EMBL/GenBank/DDBJ databases">
        <title>Genomic Encyclopedia of Type Strains, Phase III (KMG-III): the genomes of soil and plant-associated and newly described type strains.</title>
        <authorList>
            <person name="Whitman W."/>
        </authorList>
    </citation>
    <scope>NUCLEOTIDE SEQUENCE [LARGE SCALE GENOMIC DNA]</scope>
    <source>
        <strain evidence="1 2">CGMCC 1.12152</strain>
    </source>
</reference>
<dbReference type="Proteomes" id="UP000237647">
    <property type="component" value="Unassembled WGS sequence"/>
</dbReference>
<keyword evidence="2" id="KW-1185">Reference proteome</keyword>
<protein>
    <submittedName>
        <fullName evidence="1">Uncharacterized protein</fullName>
    </submittedName>
</protein>
<organism evidence="1 2">
    <name type="scientific">Vreelandella songnenensis</name>
    <dbReference type="NCBI Taxonomy" id="1176243"/>
    <lineage>
        <taxon>Bacteria</taxon>
        <taxon>Pseudomonadati</taxon>
        <taxon>Pseudomonadota</taxon>
        <taxon>Gammaproteobacteria</taxon>
        <taxon>Oceanospirillales</taxon>
        <taxon>Halomonadaceae</taxon>
        <taxon>Vreelandella</taxon>
    </lineage>
</organism>
<comment type="caution">
    <text evidence="1">The sequence shown here is derived from an EMBL/GenBank/DDBJ whole genome shotgun (WGS) entry which is preliminary data.</text>
</comment>
<proteinExistence type="predicted"/>
<dbReference type="AlphaFoldDB" id="A0A2T0V635"/>
<dbReference type="EMBL" id="PVTK01000002">
    <property type="protein sequence ID" value="PRY65567.1"/>
    <property type="molecule type" value="Genomic_DNA"/>
</dbReference>
<sequence>MSKVGVLETKRWLSIWPTFGHYMLNMPLFITQPSLAVNAAPLLQKVKGRAYFVLDSLKLLILFKVYYLQARVLLLELCQDMRFCVAML</sequence>
<accession>A0A2T0V635</accession>
<name>A0A2T0V635_9GAMM</name>
<gene>
    <name evidence="1" type="ORF">B0H98_10291</name>
</gene>